<dbReference type="Proteomes" id="UP000436088">
    <property type="component" value="Unassembled WGS sequence"/>
</dbReference>
<keyword evidence="4" id="KW-1185">Reference proteome</keyword>
<keyword evidence="2" id="KW-0812">Transmembrane</keyword>
<keyword evidence="2" id="KW-1133">Transmembrane helix</keyword>
<organism evidence="3 4">
    <name type="scientific">Hibiscus syriacus</name>
    <name type="common">Rose of Sharon</name>
    <dbReference type="NCBI Taxonomy" id="106335"/>
    <lineage>
        <taxon>Eukaryota</taxon>
        <taxon>Viridiplantae</taxon>
        <taxon>Streptophyta</taxon>
        <taxon>Embryophyta</taxon>
        <taxon>Tracheophyta</taxon>
        <taxon>Spermatophyta</taxon>
        <taxon>Magnoliopsida</taxon>
        <taxon>eudicotyledons</taxon>
        <taxon>Gunneridae</taxon>
        <taxon>Pentapetalae</taxon>
        <taxon>rosids</taxon>
        <taxon>malvids</taxon>
        <taxon>Malvales</taxon>
        <taxon>Malvaceae</taxon>
        <taxon>Malvoideae</taxon>
        <taxon>Hibiscus</taxon>
    </lineage>
</organism>
<dbReference type="EMBL" id="VEPZ02001110">
    <property type="protein sequence ID" value="KAE8694481.1"/>
    <property type="molecule type" value="Genomic_DNA"/>
</dbReference>
<protein>
    <submittedName>
        <fullName evidence="3">Protein YLS7-like</fullName>
    </submittedName>
</protein>
<dbReference type="PANTHER" id="PTHR37761:SF2">
    <property type="entry name" value="OS09G0108400 PROTEIN"/>
    <property type="match status" value="1"/>
</dbReference>
<evidence type="ECO:0000313" key="3">
    <source>
        <dbReference type="EMBL" id="KAE8694481.1"/>
    </source>
</evidence>
<keyword evidence="2" id="KW-0472">Membrane</keyword>
<feature type="compositionally biased region" description="Basic and acidic residues" evidence="1">
    <location>
        <begin position="139"/>
        <end position="150"/>
    </location>
</feature>
<dbReference type="AlphaFoldDB" id="A0A6A2ZR24"/>
<accession>A0A6A2ZR24</accession>
<feature type="region of interest" description="Disordered" evidence="1">
    <location>
        <begin position="308"/>
        <end position="350"/>
    </location>
</feature>
<sequence length="380" mass="41895">MHSQRPPRSPCTPGDQGGRHALGATKDSCMGRSCHALGARFMHGALEATKDDQGSVHAWGTRGDQGSVHAWEEWGDRACVGRHGVPARSRACSRGCHRECMATSLVAGRTWRPRRPGSNRVGLVRSTWTVLEGFWGEDEPHAHATAHDGSDGENEENGGGGRLLLLGFERTGMASLMVVAVRRAGSWNDRNRGRSAATQGFPRHTLGRQFAMNDGPIARGDVATRKHHILKSSIEETVKDLDNKWENIQNKASKQPSPAQREKALDKQLHSLIEQLAAKQAQAEDLIGEIHSKVKELERLSGLRSKLESSNAEANAARNRFRRGSSDKGSSSDFSADYHPKLPYHTSGRSENQQRLMLLRSAFVLYILALHILVFIRISF</sequence>
<evidence type="ECO:0000313" key="4">
    <source>
        <dbReference type="Proteomes" id="UP000436088"/>
    </source>
</evidence>
<feature type="region of interest" description="Disordered" evidence="1">
    <location>
        <begin position="1"/>
        <end position="24"/>
    </location>
</feature>
<proteinExistence type="predicted"/>
<name>A0A6A2ZR24_HIBSY</name>
<feature type="transmembrane region" description="Helical" evidence="2">
    <location>
        <begin position="357"/>
        <end position="378"/>
    </location>
</feature>
<evidence type="ECO:0000256" key="1">
    <source>
        <dbReference type="SAM" id="MobiDB-lite"/>
    </source>
</evidence>
<gene>
    <name evidence="3" type="ORF">F3Y22_tig00110783pilonHSYRG00332</name>
</gene>
<reference evidence="3" key="1">
    <citation type="submission" date="2019-09" db="EMBL/GenBank/DDBJ databases">
        <title>Draft genome information of white flower Hibiscus syriacus.</title>
        <authorList>
            <person name="Kim Y.-M."/>
        </authorList>
    </citation>
    <scope>NUCLEOTIDE SEQUENCE [LARGE SCALE GENOMIC DNA]</scope>
    <source>
        <strain evidence="3">YM2019G1</strain>
    </source>
</reference>
<feature type="compositionally biased region" description="Low complexity" evidence="1">
    <location>
        <begin position="309"/>
        <end position="318"/>
    </location>
</feature>
<feature type="region of interest" description="Disordered" evidence="1">
    <location>
        <begin position="139"/>
        <end position="161"/>
    </location>
</feature>
<evidence type="ECO:0000256" key="2">
    <source>
        <dbReference type="SAM" id="Phobius"/>
    </source>
</evidence>
<comment type="caution">
    <text evidence="3">The sequence shown here is derived from an EMBL/GenBank/DDBJ whole genome shotgun (WGS) entry which is preliminary data.</text>
</comment>
<dbReference type="PANTHER" id="PTHR37761">
    <property type="entry name" value="OS09G0108400 PROTEIN"/>
    <property type="match status" value="1"/>
</dbReference>